<proteinExistence type="predicted"/>
<keyword evidence="4" id="KW-1185">Reference proteome</keyword>
<dbReference type="EMBL" id="BAABGX010000001">
    <property type="protein sequence ID" value="GAA4296383.1"/>
    <property type="molecule type" value="Genomic_DNA"/>
</dbReference>
<evidence type="ECO:0000313" key="4">
    <source>
        <dbReference type="Proteomes" id="UP001501844"/>
    </source>
</evidence>
<gene>
    <name evidence="3" type="ORF">GCM10023183_03200</name>
</gene>
<feature type="region of interest" description="Disordered" evidence="1">
    <location>
        <begin position="278"/>
        <end position="297"/>
    </location>
</feature>
<feature type="compositionally biased region" description="Polar residues" evidence="1">
    <location>
        <begin position="244"/>
        <end position="253"/>
    </location>
</feature>
<comment type="caution">
    <text evidence="3">The sequence shown here is derived from an EMBL/GenBank/DDBJ whole genome shotgun (WGS) entry which is preliminary data.</text>
</comment>
<reference evidence="4" key="1">
    <citation type="journal article" date="2019" name="Int. J. Syst. Evol. Microbiol.">
        <title>The Global Catalogue of Microorganisms (GCM) 10K type strain sequencing project: providing services to taxonomists for standard genome sequencing and annotation.</title>
        <authorList>
            <consortium name="The Broad Institute Genomics Platform"/>
            <consortium name="The Broad Institute Genome Sequencing Center for Infectious Disease"/>
            <person name="Wu L."/>
            <person name="Ma J."/>
        </authorList>
    </citation>
    <scope>NUCLEOTIDE SEQUENCE [LARGE SCALE GENOMIC DNA]</scope>
    <source>
        <strain evidence="4">JCM 17917</strain>
    </source>
</reference>
<dbReference type="Pfam" id="PF20203">
    <property type="entry name" value="DUF6565"/>
    <property type="match status" value="1"/>
</dbReference>
<evidence type="ECO:0000256" key="1">
    <source>
        <dbReference type="SAM" id="MobiDB-lite"/>
    </source>
</evidence>
<feature type="domain" description="DUF6565" evidence="2">
    <location>
        <begin position="187"/>
        <end position="276"/>
    </location>
</feature>
<sequence length="297" mass="33760">MEEHVFQKTKLTTTMKSTNFFKKHTLVYGASLLLVSTQFACSKTETKDTATSTTTTTTKTSDEAYDDYKNYVTQMETDVRGGWDSTATDWDTRMQTARTDYDTRYNEVNQHAADFDDTRRQEYEELQSRWNTAWTTREQQYNTWKQTNQSGGRAMTKVDMSSMDVKRIPSYTATNIRTAYEEFVAHVEANKSNYTNDDWKMVDMYWAQLDDRKNAIQSQLSDKDKWEIAKAKTKYQTMKAGSKIGNSASNIGSETKEVGKDLSNSKVGEATKDAGKAVGNTAKKAGQKIGDVVKDND</sequence>
<dbReference type="Proteomes" id="UP001501844">
    <property type="component" value="Unassembled WGS sequence"/>
</dbReference>
<name>A0ABP8F710_9BACT</name>
<evidence type="ECO:0000259" key="2">
    <source>
        <dbReference type="Pfam" id="PF20203"/>
    </source>
</evidence>
<dbReference type="InterPro" id="IPR046695">
    <property type="entry name" value="DUF6565"/>
</dbReference>
<accession>A0ABP8F710</accession>
<organism evidence="3 4">
    <name type="scientific">Nibribacter koreensis</name>
    <dbReference type="NCBI Taxonomy" id="1084519"/>
    <lineage>
        <taxon>Bacteria</taxon>
        <taxon>Pseudomonadati</taxon>
        <taxon>Bacteroidota</taxon>
        <taxon>Cytophagia</taxon>
        <taxon>Cytophagales</taxon>
        <taxon>Hymenobacteraceae</taxon>
        <taxon>Nibribacter</taxon>
    </lineage>
</organism>
<protein>
    <recommendedName>
        <fullName evidence="2">DUF6565 domain-containing protein</fullName>
    </recommendedName>
</protein>
<feature type="region of interest" description="Disordered" evidence="1">
    <location>
        <begin position="243"/>
        <end position="273"/>
    </location>
</feature>
<evidence type="ECO:0000313" key="3">
    <source>
        <dbReference type="EMBL" id="GAA4296383.1"/>
    </source>
</evidence>